<dbReference type="OrthoDB" id="9775208at2"/>
<dbReference type="KEGG" id="tpol:Mal48_05630"/>
<protein>
    <submittedName>
        <fullName evidence="1">Glycosyl transferases group 1</fullName>
    </submittedName>
</protein>
<evidence type="ECO:0000313" key="1">
    <source>
        <dbReference type="EMBL" id="QDT31330.1"/>
    </source>
</evidence>
<keyword evidence="2" id="KW-1185">Reference proteome</keyword>
<gene>
    <name evidence="1" type="ORF">Mal48_05630</name>
</gene>
<dbReference type="SUPFAM" id="SSF53756">
    <property type="entry name" value="UDP-Glycosyltransferase/glycogen phosphorylase"/>
    <property type="match status" value="1"/>
</dbReference>
<dbReference type="Proteomes" id="UP000315724">
    <property type="component" value="Chromosome"/>
</dbReference>
<dbReference type="GO" id="GO:0016740">
    <property type="term" value="F:transferase activity"/>
    <property type="evidence" value="ECO:0007669"/>
    <property type="project" value="UniProtKB-KW"/>
</dbReference>
<dbReference type="Gene3D" id="3.40.50.2000">
    <property type="entry name" value="Glycogen Phosphorylase B"/>
    <property type="match status" value="2"/>
</dbReference>
<dbReference type="Pfam" id="PF13692">
    <property type="entry name" value="Glyco_trans_1_4"/>
    <property type="match status" value="1"/>
</dbReference>
<dbReference type="CDD" id="cd03801">
    <property type="entry name" value="GT4_PimA-like"/>
    <property type="match status" value="1"/>
</dbReference>
<dbReference type="AlphaFoldDB" id="A0A517QI69"/>
<sequence>MPIKVCFVALNAYPAIDPEAEGAFGGVETRSWAFARALAQNPEFEVSFLVRHWNPLKKASYEGVQIHLLRDRFFEVRDSLLSRFKTGPQFPWVRLKQPQISDALYLPLLAGLKTIRKRRGPRDALPIVSKIDADLFLTFGVQSFSATVIASAQATGRPAVLFLGSDGDLDENYLPGNKFVSVYKDSADVCYWTIQNATQILCQTESQQTRLKKLFQRESRQIQNPIDLDRWDGLAKKKIEPALHANLDRYALWIGRAEFVHKRPQVLLEVAAQSPGVKFLMIMNHFDEVFAAEIKRKAPANVSIVEKVPFPSMAAIFSRAAVLVNTSSLEGFPNTYLQAAASNVPIASLSVEQDFLAASNSGHFANGNVDELSGYVRDVWEKRISPVTGREYVEQHHDIHQQAELLAESLKDVLKSKSS</sequence>
<dbReference type="EMBL" id="CP036267">
    <property type="protein sequence ID" value="QDT31330.1"/>
    <property type="molecule type" value="Genomic_DNA"/>
</dbReference>
<dbReference type="PANTHER" id="PTHR12526">
    <property type="entry name" value="GLYCOSYLTRANSFERASE"/>
    <property type="match status" value="1"/>
</dbReference>
<proteinExistence type="predicted"/>
<name>A0A517QI69_9PLAN</name>
<evidence type="ECO:0000313" key="2">
    <source>
        <dbReference type="Proteomes" id="UP000315724"/>
    </source>
</evidence>
<organism evidence="1 2">
    <name type="scientific">Thalassoglobus polymorphus</name>
    <dbReference type="NCBI Taxonomy" id="2527994"/>
    <lineage>
        <taxon>Bacteria</taxon>
        <taxon>Pseudomonadati</taxon>
        <taxon>Planctomycetota</taxon>
        <taxon>Planctomycetia</taxon>
        <taxon>Planctomycetales</taxon>
        <taxon>Planctomycetaceae</taxon>
        <taxon>Thalassoglobus</taxon>
    </lineage>
</organism>
<dbReference type="RefSeq" id="WP_145195823.1">
    <property type="nucleotide sequence ID" value="NZ_CP036267.1"/>
</dbReference>
<accession>A0A517QI69</accession>
<keyword evidence="1" id="KW-0808">Transferase</keyword>
<dbReference type="PANTHER" id="PTHR12526:SF626">
    <property type="entry name" value="GLL4300 PROTEIN"/>
    <property type="match status" value="1"/>
</dbReference>
<reference evidence="1 2" key="1">
    <citation type="submission" date="2019-02" db="EMBL/GenBank/DDBJ databases">
        <title>Deep-cultivation of Planctomycetes and their phenomic and genomic characterization uncovers novel biology.</title>
        <authorList>
            <person name="Wiegand S."/>
            <person name="Jogler M."/>
            <person name="Boedeker C."/>
            <person name="Pinto D."/>
            <person name="Vollmers J."/>
            <person name="Rivas-Marin E."/>
            <person name="Kohn T."/>
            <person name="Peeters S.H."/>
            <person name="Heuer A."/>
            <person name="Rast P."/>
            <person name="Oberbeckmann S."/>
            <person name="Bunk B."/>
            <person name="Jeske O."/>
            <person name="Meyerdierks A."/>
            <person name="Storesund J.E."/>
            <person name="Kallscheuer N."/>
            <person name="Luecker S."/>
            <person name="Lage O.M."/>
            <person name="Pohl T."/>
            <person name="Merkel B.J."/>
            <person name="Hornburger P."/>
            <person name="Mueller R.-W."/>
            <person name="Bruemmer F."/>
            <person name="Labrenz M."/>
            <person name="Spormann A.M."/>
            <person name="Op den Camp H."/>
            <person name="Overmann J."/>
            <person name="Amann R."/>
            <person name="Jetten M.S.M."/>
            <person name="Mascher T."/>
            <person name="Medema M.H."/>
            <person name="Devos D.P."/>
            <person name="Kaster A.-K."/>
            <person name="Ovreas L."/>
            <person name="Rohde M."/>
            <person name="Galperin M.Y."/>
            <person name="Jogler C."/>
        </authorList>
    </citation>
    <scope>NUCLEOTIDE SEQUENCE [LARGE SCALE GENOMIC DNA]</scope>
    <source>
        <strain evidence="1 2">Mal48</strain>
    </source>
</reference>